<dbReference type="EMBL" id="CP046123">
    <property type="protein sequence ID" value="QGN29579.1"/>
    <property type="molecule type" value="Genomic_DNA"/>
</dbReference>
<dbReference type="Pfam" id="PF07670">
    <property type="entry name" value="Gate"/>
    <property type="match status" value="1"/>
</dbReference>
<keyword evidence="1" id="KW-0472">Membrane</keyword>
<organism evidence="3 4">
    <name type="scientific">Enterococcus casseliflavus</name>
    <name type="common">Enterococcus flavescens</name>
    <dbReference type="NCBI Taxonomy" id="37734"/>
    <lineage>
        <taxon>Bacteria</taxon>
        <taxon>Bacillati</taxon>
        <taxon>Bacillota</taxon>
        <taxon>Bacilli</taxon>
        <taxon>Lactobacillales</taxon>
        <taxon>Enterococcaceae</taxon>
        <taxon>Enterococcus</taxon>
    </lineage>
</organism>
<evidence type="ECO:0000256" key="1">
    <source>
        <dbReference type="SAM" id="Phobius"/>
    </source>
</evidence>
<evidence type="ECO:0000259" key="2">
    <source>
        <dbReference type="Pfam" id="PF07670"/>
    </source>
</evidence>
<keyword evidence="1" id="KW-1133">Transmembrane helix</keyword>
<gene>
    <name evidence="3" type="ORF">GFU50_08675</name>
</gene>
<dbReference type="Proteomes" id="UP000422837">
    <property type="component" value="Chromosome"/>
</dbReference>
<feature type="domain" description="Nucleoside transporter/FeoB GTPase Gate" evidence="2">
    <location>
        <begin position="72"/>
        <end position="134"/>
    </location>
</feature>
<feature type="transmembrane region" description="Helical" evidence="1">
    <location>
        <begin position="108"/>
        <end position="132"/>
    </location>
</feature>
<protein>
    <recommendedName>
        <fullName evidence="2">Nucleoside transporter/FeoB GTPase Gate domain-containing protein</fullName>
    </recommendedName>
</protein>
<accession>A0ABD6Z0J9</accession>
<feature type="transmembrane region" description="Helical" evidence="1">
    <location>
        <begin position="67"/>
        <end position="88"/>
    </location>
</feature>
<evidence type="ECO:0000313" key="3">
    <source>
        <dbReference type="EMBL" id="QGN29579.1"/>
    </source>
</evidence>
<proteinExistence type="predicted"/>
<feature type="transmembrane region" description="Helical" evidence="1">
    <location>
        <begin position="177"/>
        <end position="201"/>
    </location>
</feature>
<evidence type="ECO:0000313" key="4">
    <source>
        <dbReference type="Proteomes" id="UP000422837"/>
    </source>
</evidence>
<name>A0ABD6Z0J9_ENTCA</name>
<sequence>MGEVRMKTKIKSWLSLILLVVILSGAFRESDSFLRVFDFTNLSGQFGLIGDTNTNFLGTGGFGAREGFLVGLNLLPAIMLFCGLLDVFEHLGVYEASQKLFSPILKPLLGIPGSAGVAFISSFTGSDVAAVMTRDLVEKKEMTDGQRTAFVAYQYAGSAPINNTITGGAPLLLISPIALGPILLVQIICKIVGANLVRYLINKQDKRKVSMEKRGNQT</sequence>
<reference evidence="3 4" key="1">
    <citation type="submission" date="2019-11" db="EMBL/GenBank/DDBJ databases">
        <title>Detection and genome characteristic of a blood enterococcus casselifavus isolate from Zhengzhou,china.</title>
        <authorList>
            <person name="Wen P."/>
        </authorList>
    </citation>
    <scope>NUCLEOTIDE SEQUENCE [LARGE SCALE GENOMIC DNA]</scope>
    <source>
        <strain evidence="3 4">EC291</strain>
    </source>
</reference>
<dbReference type="InterPro" id="IPR011642">
    <property type="entry name" value="Gate_dom"/>
</dbReference>
<keyword evidence="1" id="KW-0812">Transmembrane</keyword>
<dbReference type="AlphaFoldDB" id="A0ABD6Z0J9"/>